<name>A0A3N7FNP0_POPTR</name>
<evidence type="ECO:0000256" key="3">
    <source>
        <dbReference type="ARBA" id="ARBA00023125"/>
    </source>
</evidence>
<dbReference type="PANTHER" id="PTHR16223:SF383">
    <property type="entry name" value="TRANSCRIPTION FACTOR BHLH111"/>
    <property type="match status" value="1"/>
</dbReference>
<dbReference type="STRING" id="3694.A0A3N7FNP0"/>
<dbReference type="Proteomes" id="UP000006729">
    <property type="component" value="Chromosome 10"/>
</dbReference>
<dbReference type="EMBL" id="CM009299">
    <property type="protein sequence ID" value="RQO96502.1"/>
    <property type="molecule type" value="Genomic_DNA"/>
</dbReference>
<dbReference type="InterPro" id="IPR036638">
    <property type="entry name" value="HLH_DNA-bd_sf"/>
</dbReference>
<keyword evidence="3" id="KW-0238">DNA-binding</keyword>
<proteinExistence type="predicted"/>
<evidence type="ECO:0000256" key="4">
    <source>
        <dbReference type="ARBA" id="ARBA00023163"/>
    </source>
</evidence>
<dbReference type="GO" id="GO:0006357">
    <property type="term" value="P:regulation of transcription by RNA polymerase II"/>
    <property type="evidence" value="ECO:0000318"/>
    <property type="project" value="GO_Central"/>
</dbReference>
<dbReference type="PANTHER" id="PTHR16223">
    <property type="entry name" value="TRANSCRIPTION FACTOR BHLH83-RELATED"/>
    <property type="match status" value="1"/>
</dbReference>
<dbReference type="InParanoid" id="A0A3N7FNP0"/>
<dbReference type="CDD" id="cd11393">
    <property type="entry name" value="bHLH_AtbHLH_like"/>
    <property type="match status" value="1"/>
</dbReference>
<organism evidence="8 9">
    <name type="scientific">Populus trichocarpa</name>
    <name type="common">Western balsam poplar</name>
    <name type="synonym">Populus balsamifera subsp. trichocarpa</name>
    <dbReference type="NCBI Taxonomy" id="3694"/>
    <lineage>
        <taxon>Eukaryota</taxon>
        <taxon>Viridiplantae</taxon>
        <taxon>Streptophyta</taxon>
        <taxon>Embryophyta</taxon>
        <taxon>Tracheophyta</taxon>
        <taxon>Spermatophyta</taxon>
        <taxon>Magnoliopsida</taxon>
        <taxon>eudicotyledons</taxon>
        <taxon>Gunneridae</taxon>
        <taxon>Pentapetalae</taxon>
        <taxon>rosids</taxon>
        <taxon>fabids</taxon>
        <taxon>Malpighiales</taxon>
        <taxon>Salicaceae</taxon>
        <taxon>Saliceae</taxon>
        <taxon>Populus</taxon>
    </lineage>
</organism>
<feature type="region of interest" description="Disordered" evidence="6">
    <location>
        <begin position="38"/>
        <end position="90"/>
    </location>
</feature>
<evidence type="ECO:0000313" key="8">
    <source>
        <dbReference type="EMBL" id="RQO96502.1"/>
    </source>
</evidence>
<keyword evidence="4" id="KW-0804">Transcription</keyword>
<evidence type="ECO:0000256" key="1">
    <source>
        <dbReference type="ARBA" id="ARBA00004123"/>
    </source>
</evidence>
<evidence type="ECO:0000256" key="5">
    <source>
        <dbReference type="ARBA" id="ARBA00023242"/>
    </source>
</evidence>
<dbReference type="AlphaFoldDB" id="A0A3N7FNP0"/>
<feature type="domain" description="BHLH" evidence="7">
    <location>
        <begin position="84"/>
        <end position="133"/>
    </location>
</feature>
<evidence type="ECO:0000256" key="6">
    <source>
        <dbReference type="SAM" id="MobiDB-lite"/>
    </source>
</evidence>
<protein>
    <recommendedName>
        <fullName evidence="7">BHLH domain-containing protein</fullName>
    </recommendedName>
</protein>
<dbReference type="InterPro" id="IPR045239">
    <property type="entry name" value="bHLH95_bHLH"/>
</dbReference>
<gene>
    <name evidence="8" type="ORF">POPTR_010G098932</name>
</gene>
<dbReference type="Gene3D" id="4.10.280.10">
    <property type="entry name" value="Helix-loop-helix DNA-binding domain"/>
    <property type="match status" value="1"/>
</dbReference>
<sequence length="206" mass="23269">MPDATNRSARNFADALTFSNRLRKPLIDIQVPKPCFKSINLSDSRNQGLQTSSPSGKGHGTTNERKRRRSEETSETAAKKAKHESSTVSSVKIQAPKVKLSERVTALQQIVSPFGRTDTASVLYEAIQYIKYLQEQVQLFSNPYMKTTNSHKDPWAGLDRKDKGDARIDLRSRGLCLVPISCTPQIYHDNAGSDYWTPTYRECLYR</sequence>
<dbReference type="GO" id="GO:0005634">
    <property type="term" value="C:nucleus"/>
    <property type="evidence" value="ECO:0000318"/>
    <property type="project" value="GO_Central"/>
</dbReference>
<dbReference type="InterPro" id="IPR045843">
    <property type="entry name" value="IND-like"/>
</dbReference>
<evidence type="ECO:0000259" key="7">
    <source>
        <dbReference type="PROSITE" id="PS50888"/>
    </source>
</evidence>
<keyword evidence="2" id="KW-0805">Transcription regulation</keyword>
<dbReference type="GO" id="GO:0000981">
    <property type="term" value="F:DNA-binding transcription factor activity, RNA polymerase II-specific"/>
    <property type="evidence" value="ECO:0000318"/>
    <property type="project" value="GO_Central"/>
</dbReference>
<evidence type="ECO:0000256" key="2">
    <source>
        <dbReference type="ARBA" id="ARBA00023015"/>
    </source>
</evidence>
<comment type="subcellular location">
    <subcellularLocation>
        <location evidence="1">Nucleus</location>
    </subcellularLocation>
</comment>
<keyword evidence="5" id="KW-0539">Nucleus</keyword>
<accession>A0A3N7FNP0</accession>
<dbReference type="PROSITE" id="PS50888">
    <property type="entry name" value="BHLH"/>
    <property type="match status" value="1"/>
</dbReference>
<reference evidence="8 9" key="1">
    <citation type="journal article" date="2006" name="Science">
        <title>The genome of black cottonwood, Populus trichocarpa (Torr. &amp; Gray).</title>
        <authorList>
            <person name="Tuskan G.A."/>
            <person name="Difazio S."/>
            <person name="Jansson S."/>
            <person name="Bohlmann J."/>
            <person name="Grigoriev I."/>
            <person name="Hellsten U."/>
            <person name="Putnam N."/>
            <person name="Ralph S."/>
            <person name="Rombauts S."/>
            <person name="Salamov A."/>
            <person name="Schein J."/>
            <person name="Sterck L."/>
            <person name="Aerts A."/>
            <person name="Bhalerao R.R."/>
            <person name="Bhalerao R.P."/>
            <person name="Blaudez D."/>
            <person name="Boerjan W."/>
            <person name="Brun A."/>
            <person name="Brunner A."/>
            <person name="Busov V."/>
            <person name="Campbell M."/>
            <person name="Carlson J."/>
            <person name="Chalot M."/>
            <person name="Chapman J."/>
            <person name="Chen G.L."/>
            <person name="Cooper D."/>
            <person name="Coutinho P.M."/>
            <person name="Couturier J."/>
            <person name="Covert S."/>
            <person name="Cronk Q."/>
            <person name="Cunningham R."/>
            <person name="Davis J."/>
            <person name="Degroeve S."/>
            <person name="Dejardin A."/>
            <person name="Depamphilis C."/>
            <person name="Detter J."/>
            <person name="Dirks B."/>
            <person name="Dubchak I."/>
            <person name="Duplessis S."/>
            <person name="Ehlting J."/>
            <person name="Ellis B."/>
            <person name="Gendler K."/>
            <person name="Goodstein D."/>
            <person name="Gribskov M."/>
            <person name="Grimwood J."/>
            <person name="Groover A."/>
            <person name="Gunter L."/>
            <person name="Hamberger B."/>
            <person name="Heinze B."/>
            <person name="Helariutta Y."/>
            <person name="Henrissat B."/>
            <person name="Holligan D."/>
            <person name="Holt R."/>
            <person name="Huang W."/>
            <person name="Islam-Faridi N."/>
            <person name="Jones S."/>
            <person name="Jones-Rhoades M."/>
            <person name="Jorgensen R."/>
            <person name="Joshi C."/>
            <person name="Kangasjarvi J."/>
            <person name="Karlsson J."/>
            <person name="Kelleher C."/>
            <person name="Kirkpatrick R."/>
            <person name="Kirst M."/>
            <person name="Kohler A."/>
            <person name="Kalluri U."/>
            <person name="Larimer F."/>
            <person name="Leebens-Mack J."/>
            <person name="Leple J.C."/>
            <person name="Locascio P."/>
            <person name="Lou Y."/>
            <person name="Lucas S."/>
            <person name="Martin F."/>
            <person name="Montanini B."/>
            <person name="Napoli C."/>
            <person name="Nelson D.R."/>
            <person name="Nelson C."/>
            <person name="Nieminen K."/>
            <person name="Nilsson O."/>
            <person name="Pereda V."/>
            <person name="Peter G."/>
            <person name="Philippe R."/>
            <person name="Pilate G."/>
            <person name="Poliakov A."/>
            <person name="Razumovskaya J."/>
            <person name="Richardson P."/>
            <person name="Rinaldi C."/>
            <person name="Ritland K."/>
            <person name="Rouze P."/>
            <person name="Ryaboy D."/>
            <person name="Schmutz J."/>
            <person name="Schrader J."/>
            <person name="Segerman B."/>
            <person name="Shin H."/>
            <person name="Siddiqui A."/>
            <person name="Sterky F."/>
            <person name="Terry A."/>
            <person name="Tsai C.J."/>
            <person name="Uberbacher E."/>
            <person name="Unneberg P."/>
            <person name="Vahala J."/>
            <person name="Wall K."/>
            <person name="Wessler S."/>
            <person name="Yang G."/>
            <person name="Yin T."/>
            <person name="Douglas C."/>
            <person name="Marra M."/>
            <person name="Sandberg G."/>
            <person name="Van de Peer Y."/>
            <person name="Rokhsar D."/>
        </authorList>
    </citation>
    <scope>NUCLEOTIDE SEQUENCE [LARGE SCALE GENOMIC DNA]</scope>
    <source>
        <strain evidence="9">cv. Nisqually</strain>
    </source>
</reference>
<feature type="compositionally biased region" description="Polar residues" evidence="6">
    <location>
        <begin position="39"/>
        <end position="55"/>
    </location>
</feature>
<evidence type="ECO:0000313" key="9">
    <source>
        <dbReference type="Proteomes" id="UP000006729"/>
    </source>
</evidence>
<dbReference type="GO" id="GO:0046983">
    <property type="term" value="F:protein dimerization activity"/>
    <property type="evidence" value="ECO:0007669"/>
    <property type="project" value="InterPro"/>
</dbReference>
<dbReference type="SUPFAM" id="SSF47459">
    <property type="entry name" value="HLH, helix-loop-helix DNA-binding domain"/>
    <property type="match status" value="1"/>
</dbReference>
<dbReference type="GO" id="GO:0000978">
    <property type="term" value="F:RNA polymerase II cis-regulatory region sequence-specific DNA binding"/>
    <property type="evidence" value="ECO:0000318"/>
    <property type="project" value="GO_Central"/>
</dbReference>
<dbReference type="SMR" id="A0A3N7FNP0"/>
<dbReference type="InterPro" id="IPR011598">
    <property type="entry name" value="bHLH_dom"/>
</dbReference>
<keyword evidence="9" id="KW-1185">Reference proteome</keyword>